<dbReference type="InterPro" id="IPR001841">
    <property type="entry name" value="Znf_RING"/>
</dbReference>
<dbReference type="InterPro" id="IPR018957">
    <property type="entry name" value="Znf_C3HC4_RING-type"/>
</dbReference>
<dbReference type="Proteomes" id="UP000275078">
    <property type="component" value="Unassembled WGS sequence"/>
</dbReference>
<feature type="domain" description="RING-type" evidence="6">
    <location>
        <begin position="64"/>
        <end position="103"/>
    </location>
</feature>
<dbReference type="Gene3D" id="3.30.40.10">
    <property type="entry name" value="Zinc/RING finger domain, C3HC4 (zinc finger)"/>
    <property type="match status" value="1"/>
</dbReference>
<evidence type="ECO:0000256" key="1">
    <source>
        <dbReference type="ARBA" id="ARBA00022723"/>
    </source>
</evidence>
<evidence type="ECO:0000313" key="8">
    <source>
        <dbReference type="Proteomes" id="UP000275078"/>
    </source>
</evidence>
<proteinExistence type="predicted"/>
<keyword evidence="8" id="KW-1185">Reference proteome</keyword>
<accession>A0A3N4IE02</accession>
<dbReference type="GO" id="GO:0016567">
    <property type="term" value="P:protein ubiquitination"/>
    <property type="evidence" value="ECO:0007669"/>
    <property type="project" value="TreeGrafter"/>
</dbReference>
<feature type="compositionally biased region" description="Polar residues" evidence="5">
    <location>
        <begin position="1"/>
        <end position="17"/>
    </location>
</feature>
<evidence type="ECO:0000256" key="5">
    <source>
        <dbReference type="SAM" id="MobiDB-lite"/>
    </source>
</evidence>
<dbReference type="InterPro" id="IPR017907">
    <property type="entry name" value="Znf_RING_CS"/>
</dbReference>
<keyword evidence="2 4" id="KW-0863">Zinc-finger</keyword>
<feature type="compositionally biased region" description="Pro residues" evidence="5">
    <location>
        <begin position="413"/>
        <end position="427"/>
    </location>
</feature>
<dbReference type="PANTHER" id="PTHR16079">
    <property type="entry name" value="UBIQUITIN LIGASE PROTEIN CHFR"/>
    <property type="match status" value="1"/>
</dbReference>
<dbReference type="GO" id="GO:0005634">
    <property type="term" value="C:nucleus"/>
    <property type="evidence" value="ECO:0007669"/>
    <property type="project" value="TreeGrafter"/>
</dbReference>
<keyword evidence="3" id="KW-0862">Zinc</keyword>
<dbReference type="OrthoDB" id="1305878at2759"/>
<feature type="region of interest" description="Disordered" evidence="5">
    <location>
        <begin position="404"/>
        <end position="440"/>
    </location>
</feature>
<dbReference type="PROSITE" id="PS00518">
    <property type="entry name" value="ZF_RING_1"/>
    <property type="match status" value="1"/>
</dbReference>
<sequence>MSSRSETSQSTLGNSETPPHVEPSENPPPHAEPSENPSTALDPEATTAKTPLRVLDILKSHLECPICGSIVHEPVSLLPCIHSFCGACISPWIRKTPTCPSCRELVRDTRHDYKVKELASIYLKERPDEQRTEEDIKEMAAVYKSGDKIPFRANWDPEDPEDSDDEDYVPPPQFWEACRWCLPPVDGTDPHRPPGFTCPHPLPLPGTSTIRRTEYHTLRQEAYPEAVRLSHIVCQACLKPAPNAPNAAACCGLCQTGYCNNIFGDCVAGEVLTRMDMDWDTWRLEKLGAPENELLTKYLEDNSLVLRTELAAWLDEDETRISLPDAFVNPGRSIIQVLRDNALGCLGCRKFGALFAHLESWWKYVKMTKGVRDDRDKCWYGDGCRTRAHNHQHRDRLNHMCDARPRRPQARPAAPPVAAPPSPPPPPHDNDHTAGDDVAW</sequence>
<keyword evidence="1" id="KW-0479">Metal-binding</keyword>
<protein>
    <recommendedName>
        <fullName evidence="6">RING-type domain-containing protein</fullName>
    </recommendedName>
</protein>
<feature type="compositionally biased region" description="Basic and acidic residues" evidence="5">
    <location>
        <begin position="428"/>
        <end position="440"/>
    </location>
</feature>
<dbReference type="STRING" id="1160509.A0A3N4IE02"/>
<dbReference type="Pfam" id="PF00097">
    <property type="entry name" value="zf-C3HC4"/>
    <property type="match status" value="1"/>
</dbReference>
<dbReference type="SMART" id="SM00184">
    <property type="entry name" value="RING"/>
    <property type="match status" value="1"/>
</dbReference>
<gene>
    <name evidence="7" type="ORF">BJ508DRAFT_413358</name>
</gene>
<reference evidence="7 8" key="1">
    <citation type="journal article" date="2018" name="Nat. Ecol. Evol.">
        <title>Pezizomycetes genomes reveal the molecular basis of ectomycorrhizal truffle lifestyle.</title>
        <authorList>
            <person name="Murat C."/>
            <person name="Payen T."/>
            <person name="Noel B."/>
            <person name="Kuo A."/>
            <person name="Morin E."/>
            <person name="Chen J."/>
            <person name="Kohler A."/>
            <person name="Krizsan K."/>
            <person name="Balestrini R."/>
            <person name="Da Silva C."/>
            <person name="Montanini B."/>
            <person name="Hainaut M."/>
            <person name="Levati E."/>
            <person name="Barry K.W."/>
            <person name="Belfiori B."/>
            <person name="Cichocki N."/>
            <person name="Clum A."/>
            <person name="Dockter R.B."/>
            <person name="Fauchery L."/>
            <person name="Guy J."/>
            <person name="Iotti M."/>
            <person name="Le Tacon F."/>
            <person name="Lindquist E.A."/>
            <person name="Lipzen A."/>
            <person name="Malagnac F."/>
            <person name="Mello A."/>
            <person name="Molinier V."/>
            <person name="Miyauchi S."/>
            <person name="Poulain J."/>
            <person name="Riccioni C."/>
            <person name="Rubini A."/>
            <person name="Sitrit Y."/>
            <person name="Splivallo R."/>
            <person name="Traeger S."/>
            <person name="Wang M."/>
            <person name="Zifcakova L."/>
            <person name="Wipf D."/>
            <person name="Zambonelli A."/>
            <person name="Paolocci F."/>
            <person name="Nowrousian M."/>
            <person name="Ottonello S."/>
            <person name="Baldrian P."/>
            <person name="Spatafora J.W."/>
            <person name="Henrissat B."/>
            <person name="Nagy L.G."/>
            <person name="Aury J.M."/>
            <person name="Wincker P."/>
            <person name="Grigoriev I.V."/>
            <person name="Bonfante P."/>
            <person name="Martin F.M."/>
        </authorList>
    </citation>
    <scope>NUCLEOTIDE SEQUENCE [LARGE SCALE GENOMIC DNA]</scope>
    <source>
        <strain evidence="7 8">RN42</strain>
    </source>
</reference>
<dbReference type="GO" id="GO:0008270">
    <property type="term" value="F:zinc ion binding"/>
    <property type="evidence" value="ECO:0007669"/>
    <property type="project" value="UniProtKB-KW"/>
</dbReference>
<organism evidence="7 8">
    <name type="scientific">Ascobolus immersus RN42</name>
    <dbReference type="NCBI Taxonomy" id="1160509"/>
    <lineage>
        <taxon>Eukaryota</taxon>
        <taxon>Fungi</taxon>
        <taxon>Dikarya</taxon>
        <taxon>Ascomycota</taxon>
        <taxon>Pezizomycotina</taxon>
        <taxon>Pezizomycetes</taxon>
        <taxon>Pezizales</taxon>
        <taxon>Ascobolaceae</taxon>
        <taxon>Ascobolus</taxon>
    </lineage>
</organism>
<dbReference type="PANTHER" id="PTHR16079:SF4">
    <property type="entry name" value="E3 UBIQUITIN-PROTEIN LIGASE CHFR"/>
    <property type="match status" value="1"/>
</dbReference>
<dbReference type="GO" id="GO:0006511">
    <property type="term" value="P:ubiquitin-dependent protein catabolic process"/>
    <property type="evidence" value="ECO:0007669"/>
    <property type="project" value="TreeGrafter"/>
</dbReference>
<dbReference type="EMBL" id="ML119663">
    <property type="protein sequence ID" value="RPA83697.1"/>
    <property type="molecule type" value="Genomic_DNA"/>
</dbReference>
<dbReference type="PROSITE" id="PS50089">
    <property type="entry name" value="ZF_RING_2"/>
    <property type="match status" value="1"/>
</dbReference>
<dbReference type="SUPFAM" id="SSF57850">
    <property type="entry name" value="RING/U-box"/>
    <property type="match status" value="1"/>
</dbReference>
<dbReference type="AlphaFoldDB" id="A0A3N4IE02"/>
<dbReference type="GO" id="GO:0004842">
    <property type="term" value="F:ubiquitin-protein transferase activity"/>
    <property type="evidence" value="ECO:0007669"/>
    <property type="project" value="TreeGrafter"/>
</dbReference>
<evidence type="ECO:0000256" key="4">
    <source>
        <dbReference type="PROSITE-ProRule" id="PRU00175"/>
    </source>
</evidence>
<feature type="region of interest" description="Disordered" evidence="5">
    <location>
        <begin position="1"/>
        <end position="43"/>
    </location>
</feature>
<dbReference type="InterPro" id="IPR052256">
    <property type="entry name" value="E3_ubiquitin-ligase_CHFR"/>
</dbReference>
<evidence type="ECO:0000259" key="6">
    <source>
        <dbReference type="PROSITE" id="PS50089"/>
    </source>
</evidence>
<evidence type="ECO:0000313" key="7">
    <source>
        <dbReference type="EMBL" id="RPA83697.1"/>
    </source>
</evidence>
<evidence type="ECO:0000256" key="2">
    <source>
        <dbReference type="ARBA" id="ARBA00022771"/>
    </source>
</evidence>
<evidence type="ECO:0000256" key="3">
    <source>
        <dbReference type="ARBA" id="ARBA00022833"/>
    </source>
</evidence>
<dbReference type="InterPro" id="IPR013083">
    <property type="entry name" value="Znf_RING/FYVE/PHD"/>
</dbReference>
<name>A0A3N4IE02_ASCIM</name>